<evidence type="ECO:0000313" key="1">
    <source>
        <dbReference type="EMBL" id="TWV99190.1"/>
    </source>
</evidence>
<dbReference type="Proteomes" id="UP000318815">
    <property type="component" value="Unassembled WGS sequence"/>
</dbReference>
<reference evidence="1 2" key="1">
    <citation type="submission" date="2019-08" db="EMBL/GenBank/DDBJ databases">
        <title>Whole genome sequencing of chitin degrading bacteria Chitinophaga pinensis YS16.</title>
        <authorList>
            <person name="Singh R.P."/>
            <person name="Manchanda G."/>
            <person name="Maurya I.K."/>
            <person name="Joshi N.K."/>
            <person name="Srivastava A.K."/>
        </authorList>
    </citation>
    <scope>NUCLEOTIDE SEQUENCE [LARGE SCALE GENOMIC DNA]</scope>
    <source>
        <strain evidence="1 2">YS-16</strain>
    </source>
</reference>
<keyword evidence="2" id="KW-1185">Reference proteome</keyword>
<protein>
    <submittedName>
        <fullName evidence="1">Uncharacterized protein</fullName>
    </submittedName>
</protein>
<proteinExistence type="predicted"/>
<accession>A0A5C6LPG7</accession>
<dbReference type="OrthoDB" id="673785at2"/>
<dbReference type="AlphaFoldDB" id="A0A5C6LPG7"/>
<dbReference type="RefSeq" id="WP_146306426.1">
    <property type="nucleotide sequence ID" value="NZ_VOHS01000018.1"/>
</dbReference>
<comment type="caution">
    <text evidence="1">The sequence shown here is derived from an EMBL/GenBank/DDBJ whole genome shotgun (WGS) entry which is preliminary data.</text>
</comment>
<evidence type="ECO:0000313" key="2">
    <source>
        <dbReference type="Proteomes" id="UP000318815"/>
    </source>
</evidence>
<dbReference type="EMBL" id="VOHS01000018">
    <property type="protein sequence ID" value="TWV99190.1"/>
    <property type="molecule type" value="Genomic_DNA"/>
</dbReference>
<gene>
    <name evidence="1" type="ORF">FEF09_18150</name>
</gene>
<name>A0A5C6LPG7_9BACT</name>
<sequence length="354" mass="39802">MRKSIYTLLSLLIAAFLIIVILVWTAPSPNKQPNGFNRHYLQSSPLTTITTIPADNILDIAGADDSLFYFSVLRQPAMIITTSLKPGAVTDTFYIPLRPSFRDAVSEYFFTQVSNNNCFVFGYNIPAICRTGRKDSSTQLFTTLPAGGFSQGYLLRDEKHFVLRKLHIQEKDQLFVRTDFESDSLLMENGLSELHRDGGMSTDGTLTYDRSTGLFTYIHFYSNRFFTFDSTLQRLSSYHTIDTFAVSRFAAAGIQDKDKQVYTNAGPDQMINGFSCADKGILYVQGKLKADNETNEMFAEHCVIDLYAISSGKYLGSFYLDIPARTKVNQLFVQGNKLVVHCADKIYAIQLAHS</sequence>
<organism evidence="1 2">
    <name type="scientific">Chitinophaga pinensis</name>
    <dbReference type="NCBI Taxonomy" id="79329"/>
    <lineage>
        <taxon>Bacteria</taxon>
        <taxon>Pseudomonadati</taxon>
        <taxon>Bacteroidota</taxon>
        <taxon>Chitinophagia</taxon>
        <taxon>Chitinophagales</taxon>
        <taxon>Chitinophagaceae</taxon>
        <taxon>Chitinophaga</taxon>
    </lineage>
</organism>